<feature type="region of interest" description="Disordered" evidence="5">
    <location>
        <begin position="1"/>
        <end position="25"/>
    </location>
</feature>
<keyword evidence="2 4" id="KW-0547">Nucleotide-binding</keyword>
<evidence type="ECO:0000256" key="3">
    <source>
        <dbReference type="ARBA" id="ARBA00022840"/>
    </source>
</evidence>
<evidence type="ECO:0000256" key="1">
    <source>
        <dbReference type="ARBA" id="ARBA00010638"/>
    </source>
</evidence>
<name>A0ABQ6P763_9SPHN</name>
<evidence type="ECO:0000256" key="4">
    <source>
        <dbReference type="RuleBase" id="RU361279"/>
    </source>
</evidence>
<dbReference type="InterPro" id="IPR002698">
    <property type="entry name" value="FTHF_cligase"/>
</dbReference>
<organism evidence="6 7">
    <name type="scientific">Novosphingobium pituita</name>
    <dbReference type="NCBI Taxonomy" id="3056842"/>
    <lineage>
        <taxon>Bacteria</taxon>
        <taxon>Pseudomonadati</taxon>
        <taxon>Pseudomonadota</taxon>
        <taxon>Alphaproteobacteria</taxon>
        <taxon>Sphingomonadales</taxon>
        <taxon>Sphingomonadaceae</taxon>
        <taxon>Novosphingobium</taxon>
    </lineage>
</organism>
<comment type="similarity">
    <text evidence="1 4">Belongs to the 5-formyltetrahydrofolate cyclo-ligase family.</text>
</comment>
<sequence length="214" mass="23248">MVGPSPPFSEEAAAKTDAVTDKQAAAEKQALRSRLRAARRAHVEGLDPRTRALLFRRPPAPLLDLIPANAVIGVYNAGRWEAPAASYAAFFHEAGHAVALPWFATREAPMQFRQWQVPPLEEDLEADPWGVKQPPAHAPEMTPDVLFVPLVGFTAQGARLGQGGGHYDRWFSANPGATAIGMGWDAQCVDALPHEAHDHPLRAVVTPTRLYGPF</sequence>
<dbReference type="InterPro" id="IPR037171">
    <property type="entry name" value="NagB/RpiA_transferase-like"/>
</dbReference>
<dbReference type="SUPFAM" id="SSF100950">
    <property type="entry name" value="NagB/RpiA/CoA transferase-like"/>
    <property type="match status" value="1"/>
</dbReference>
<comment type="cofactor">
    <cofactor evidence="4">
        <name>Mg(2+)</name>
        <dbReference type="ChEBI" id="CHEBI:18420"/>
    </cofactor>
</comment>
<dbReference type="PIRSF" id="PIRSF006806">
    <property type="entry name" value="FTHF_cligase"/>
    <property type="match status" value="1"/>
</dbReference>
<reference evidence="6 7" key="1">
    <citation type="submission" date="2023-06" db="EMBL/GenBank/DDBJ databases">
        <title>Draft genome sequence of Novosphingobium sp. strain IK01.</title>
        <authorList>
            <person name="Hatamoto M."/>
            <person name="Ikarashi T."/>
            <person name="Yamaguchi T."/>
        </authorList>
    </citation>
    <scope>NUCLEOTIDE SEQUENCE [LARGE SCALE GENOMIC DNA]</scope>
    <source>
        <strain evidence="6 7">IK01</strain>
    </source>
</reference>
<dbReference type="RefSeq" id="WP_317974062.1">
    <property type="nucleotide sequence ID" value="NZ_BTFW01000001.1"/>
</dbReference>
<keyword evidence="4" id="KW-0460">Magnesium</keyword>
<dbReference type="PANTHER" id="PTHR23407:SF1">
    <property type="entry name" value="5-FORMYLTETRAHYDROFOLATE CYCLO-LIGASE"/>
    <property type="match status" value="1"/>
</dbReference>
<accession>A0ABQ6P763</accession>
<dbReference type="NCBIfam" id="TIGR02727">
    <property type="entry name" value="MTHFS_bact"/>
    <property type="match status" value="1"/>
</dbReference>
<dbReference type="Gene3D" id="3.40.50.10420">
    <property type="entry name" value="NagB/RpiA/CoA transferase-like"/>
    <property type="match status" value="1"/>
</dbReference>
<keyword evidence="3 4" id="KW-0067">ATP-binding</keyword>
<proteinExistence type="inferred from homology"/>
<evidence type="ECO:0000313" key="6">
    <source>
        <dbReference type="EMBL" id="GMM60254.1"/>
    </source>
</evidence>
<keyword evidence="4" id="KW-0479">Metal-binding</keyword>
<dbReference type="InterPro" id="IPR024185">
    <property type="entry name" value="FTHF_cligase-like_sf"/>
</dbReference>
<dbReference type="EC" id="6.3.3.2" evidence="4"/>
<protein>
    <recommendedName>
        <fullName evidence="4">5-formyltetrahydrofolate cyclo-ligase</fullName>
        <ecNumber evidence="4">6.3.3.2</ecNumber>
    </recommendedName>
</protein>
<gene>
    <name evidence="6" type="ORF">NUTIK01_10310</name>
</gene>
<keyword evidence="7" id="KW-1185">Reference proteome</keyword>
<comment type="caution">
    <text evidence="6">The sequence shown here is derived from an EMBL/GenBank/DDBJ whole genome shotgun (WGS) entry which is preliminary data.</text>
</comment>
<dbReference type="Pfam" id="PF01812">
    <property type="entry name" value="5-FTHF_cyc-lig"/>
    <property type="match status" value="1"/>
</dbReference>
<evidence type="ECO:0000256" key="2">
    <source>
        <dbReference type="ARBA" id="ARBA00022741"/>
    </source>
</evidence>
<evidence type="ECO:0000313" key="7">
    <source>
        <dbReference type="Proteomes" id="UP001187221"/>
    </source>
</evidence>
<comment type="catalytic activity">
    <reaction evidence="4">
        <text>(6S)-5-formyl-5,6,7,8-tetrahydrofolate + ATP = (6R)-5,10-methenyltetrahydrofolate + ADP + phosphate</text>
        <dbReference type="Rhea" id="RHEA:10488"/>
        <dbReference type="ChEBI" id="CHEBI:30616"/>
        <dbReference type="ChEBI" id="CHEBI:43474"/>
        <dbReference type="ChEBI" id="CHEBI:57455"/>
        <dbReference type="ChEBI" id="CHEBI:57457"/>
        <dbReference type="ChEBI" id="CHEBI:456216"/>
        <dbReference type="EC" id="6.3.3.2"/>
    </reaction>
</comment>
<evidence type="ECO:0000256" key="5">
    <source>
        <dbReference type="SAM" id="MobiDB-lite"/>
    </source>
</evidence>
<dbReference type="Proteomes" id="UP001187221">
    <property type="component" value="Unassembled WGS sequence"/>
</dbReference>
<dbReference type="EMBL" id="BTFW01000001">
    <property type="protein sequence ID" value="GMM60254.1"/>
    <property type="molecule type" value="Genomic_DNA"/>
</dbReference>
<dbReference type="PANTHER" id="PTHR23407">
    <property type="entry name" value="ATPASE INHIBITOR/5-FORMYLTETRAHYDROFOLATE CYCLO-LIGASE"/>
    <property type="match status" value="1"/>
</dbReference>